<evidence type="ECO:0000259" key="3">
    <source>
        <dbReference type="SMART" id="SM01217"/>
    </source>
</evidence>
<dbReference type="Proteomes" id="UP000260812">
    <property type="component" value="Unassembled WGS sequence"/>
</dbReference>
<dbReference type="Proteomes" id="UP000261166">
    <property type="component" value="Unassembled WGS sequence"/>
</dbReference>
<dbReference type="SUPFAM" id="SSF51445">
    <property type="entry name" value="(Trans)glycosidases"/>
    <property type="match status" value="1"/>
</dbReference>
<dbReference type="InterPro" id="IPR002772">
    <property type="entry name" value="Glyco_hydro_3_C"/>
</dbReference>
<evidence type="ECO:0000313" key="7">
    <source>
        <dbReference type="Proteomes" id="UP000261166"/>
    </source>
</evidence>
<feature type="domain" description="Fibronectin type III-like" evidence="3">
    <location>
        <begin position="342"/>
        <end position="413"/>
    </location>
</feature>
<dbReference type="InterPro" id="IPR001764">
    <property type="entry name" value="Glyco_hydro_3_N"/>
</dbReference>
<dbReference type="GeneID" id="97989501"/>
<dbReference type="EMBL" id="QVLV01000020">
    <property type="protein sequence ID" value="RGE56882.1"/>
    <property type="molecule type" value="Genomic_DNA"/>
</dbReference>
<dbReference type="Pfam" id="PF14310">
    <property type="entry name" value="Fn3-like"/>
    <property type="match status" value="1"/>
</dbReference>
<evidence type="ECO:0000313" key="6">
    <source>
        <dbReference type="Proteomes" id="UP000260812"/>
    </source>
</evidence>
<proteinExistence type="inferred from homology"/>
<evidence type="ECO:0000313" key="4">
    <source>
        <dbReference type="EMBL" id="RGE56882.1"/>
    </source>
</evidence>
<accession>A0A3E3HYJ2</accession>
<keyword evidence="6" id="KW-1185">Reference proteome</keyword>
<dbReference type="RefSeq" id="WP_021634897.1">
    <property type="nucleotide sequence ID" value="NZ_CANNOQ010000048.1"/>
</dbReference>
<keyword evidence="2" id="KW-0378">Hydrolase</keyword>
<reference evidence="4 7" key="1">
    <citation type="submission" date="2018-08" db="EMBL/GenBank/DDBJ databases">
        <title>A genome reference for cultivated species of the human gut microbiota.</title>
        <authorList>
            <person name="Zou Y."/>
            <person name="Xue W."/>
            <person name="Luo G."/>
        </authorList>
    </citation>
    <scope>NUCLEOTIDE SEQUENCE [LARGE SCALE GENOMIC DNA]</scope>
    <source>
        <strain evidence="5 7">AF26-4BH</strain>
        <strain evidence="4">TF05-5AC</strain>
    </source>
</reference>
<dbReference type="PANTHER" id="PTHR42715:SF10">
    <property type="entry name" value="BETA-GLUCOSIDASE"/>
    <property type="match status" value="1"/>
</dbReference>
<evidence type="ECO:0000313" key="5">
    <source>
        <dbReference type="EMBL" id="RGE65675.1"/>
    </source>
</evidence>
<comment type="similarity">
    <text evidence="1">Belongs to the glycosyl hydrolase 3 family.</text>
</comment>
<dbReference type="InterPro" id="IPR036881">
    <property type="entry name" value="Glyco_hydro_3_C_sf"/>
</dbReference>
<dbReference type="InterPro" id="IPR026891">
    <property type="entry name" value="Fn3-like"/>
</dbReference>
<dbReference type="InterPro" id="IPR050288">
    <property type="entry name" value="Cellulose_deg_GH3"/>
</dbReference>
<evidence type="ECO:0000256" key="2">
    <source>
        <dbReference type="ARBA" id="ARBA00022801"/>
    </source>
</evidence>
<dbReference type="OrthoDB" id="98455at2"/>
<dbReference type="AlphaFoldDB" id="A0A3E3HYJ2"/>
<dbReference type="SMART" id="SM01217">
    <property type="entry name" value="Fn3_like"/>
    <property type="match status" value="1"/>
</dbReference>
<dbReference type="InterPro" id="IPR036962">
    <property type="entry name" value="Glyco_hydro_3_N_sf"/>
</dbReference>
<evidence type="ECO:0000256" key="1">
    <source>
        <dbReference type="ARBA" id="ARBA00005336"/>
    </source>
</evidence>
<dbReference type="Gene3D" id="3.20.20.300">
    <property type="entry name" value="Glycoside hydrolase, family 3, N-terminal domain"/>
    <property type="match status" value="1"/>
</dbReference>
<comment type="caution">
    <text evidence="4">The sequence shown here is derived from an EMBL/GenBank/DDBJ whole genome shotgun (WGS) entry which is preliminary data.</text>
</comment>
<dbReference type="SUPFAM" id="SSF52279">
    <property type="entry name" value="Beta-D-glucan exohydrolase, C-terminal domain"/>
    <property type="match status" value="1"/>
</dbReference>
<protein>
    <submittedName>
        <fullName evidence="4">Beta-glucosidase</fullName>
    </submittedName>
</protein>
<dbReference type="PANTHER" id="PTHR42715">
    <property type="entry name" value="BETA-GLUCOSIDASE"/>
    <property type="match status" value="1"/>
</dbReference>
<dbReference type="GO" id="GO:0004553">
    <property type="term" value="F:hydrolase activity, hydrolyzing O-glycosyl compounds"/>
    <property type="evidence" value="ECO:0007669"/>
    <property type="project" value="InterPro"/>
</dbReference>
<dbReference type="Gene3D" id="2.60.40.10">
    <property type="entry name" value="Immunoglobulins"/>
    <property type="match status" value="1"/>
</dbReference>
<dbReference type="EMBL" id="QVLU01000033">
    <property type="protein sequence ID" value="RGE65675.1"/>
    <property type="molecule type" value="Genomic_DNA"/>
</dbReference>
<dbReference type="Pfam" id="PF00933">
    <property type="entry name" value="Glyco_hydro_3"/>
    <property type="match status" value="1"/>
</dbReference>
<dbReference type="Gene3D" id="3.40.50.1700">
    <property type="entry name" value="Glycoside hydrolase family 3 C-terminal domain"/>
    <property type="match status" value="1"/>
</dbReference>
<dbReference type="InterPro" id="IPR017853">
    <property type="entry name" value="GH"/>
</dbReference>
<dbReference type="Pfam" id="PF01915">
    <property type="entry name" value="Glyco_hydro_3_C"/>
    <property type="match status" value="1"/>
</dbReference>
<gene>
    <name evidence="5" type="ORF">DWY69_25500</name>
    <name evidence="4" type="ORF">DXC51_22240</name>
</gene>
<organism evidence="4 6">
    <name type="scientific">Eisenbergiella massiliensis</name>
    <dbReference type="NCBI Taxonomy" id="1720294"/>
    <lineage>
        <taxon>Bacteria</taxon>
        <taxon>Bacillati</taxon>
        <taxon>Bacillota</taxon>
        <taxon>Clostridia</taxon>
        <taxon>Lachnospirales</taxon>
        <taxon>Lachnospiraceae</taxon>
        <taxon>Eisenbergiella</taxon>
    </lineage>
</organism>
<sequence length="842" mass="91743">MELKKRVRTYSGTKENAPGELELRNRKIARRAAAEGIVLLKNEGVLPLKKGAKAALFGGGAVGTIKGGTGSGDVNARETVSIYQGFVDAGIPLINRDWLEEYAEIYRQAREEWKEEILSEAARRGKGKFFEVYSSHIFRMPAGSALKQADVEGADVVFYVISRTAGEDADRFLEPGDYYLTEEEKAELAFLDAACENLAVILNTGGVIDLQDILGLTHLKGLVHISQPGMEGGNALADVLTGKVTPGGKLTGTWAKDYGDIPNAENYSHNNGDVQKEYYTEGIYVGYRYFDSFRKETAYPFGFGLSYTSFSIRTEEVCPEEKGGAYVTVTVKNTGDTWAGREVVQVYLSCPQDGLEKEYRRLCGFAKTKLLEPGEGEQLRIPIPSKNMASFSEEKSAWIVEKGQYGVWVGNSCADLEISGVLEVEEDTVIEAVKHILPLQEPLKELSCPKDLRLLMERAWKEEAKARGILPITCVPVKETAGSYPVTEAEKMAEELTAKLSEEQLTAMVIGEISKGQGQALGSAGIMVPGAAGETSSCLEEAYGVPGVPMADGPAGLRLMKSYEVDRATGRINSQGIFGALEGGIFADQTVHENTDTYYQYATAFPVGTLLAQSWDTGLVEEVGRAVAAEMEAFGVSWWLAPGMNIHRNPLCGRNFEYFSEDPLLSGSMAAAITKGVQSCNGVGTTIKHFACNNQEDNRMGCDSIVSERALREIYLRGFEIAVKTAQPMAIMTSYNLINGVHTANSKDLCTVAAREEWNFQGIIMTDWTTTMPRGGSSAWGCIAAGNDLIMPGCEGDKESILKALAEGTLDREELKACVKRMLRVIFQTNAYEASVPYEAGR</sequence>
<name>A0A3E3HYJ2_9FIRM</name>
<dbReference type="InterPro" id="IPR013783">
    <property type="entry name" value="Ig-like_fold"/>
</dbReference>
<dbReference type="GO" id="GO:0005975">
    <property type="term" value="P:carbohydrate metabolic process"/>
    <property type="evidence" value="ECO:0007669"/>
    <property type="project" value="InterPro"/>
</dbReference>
<dbReference type="PRINTS" id="PR00133">
    <property type="entry name" value="GLHYDRLASE3"/>
</dbReference>